<dbReference type="InterPro" id="IPR011990">
    <property type="entry name" value="TPR-like_helical_dom_sf"/>
</dbReference>
<dbReference type="SUPFAM" id="SSF48452">
    <property type="entry name" value="TPR-like"/>
    <property type="match status" value="1"/>
</dbReference>
<dbReference type="RefSeq" id="WP_381345798.1">
    <property type="nucleotide sequence ID" value="NZ_JBHMCY010000019.1"/>
</dbReference>
<reference evidence="1 2" key="1">
    <citation type="submission" date="2024-09" db="EMBL/GenBank/DDBJ databases">
        <authorList>
            <person name="Sun Q."/>
            <person name="Mori K."/>
        </authorList>
    </citation>
    <scope>NUCLEOTIDE SEQUENCE [LARGE SCALE GENOMIC DNA]</scope>
    <source>
        <strain evidence="1 2">JCM 6917</strain>
    </source>
</reference>
<dbReference type="PANTHER" id="PTHR47691:SF3">
    <property type="entry name" value="HTH-TYPE TRANSCRIPTIONAL REGULATOR RV0890C-RELATED"/>
    <property type="match status" value="1"/>
</dbReference>
<proteinExistence type="predicted"/>
<dbReference type="PANTHER" id="PTHR47691">
    <property type="entry name" value="REGULATOR-RELATED"/>
    <property type="match status" value="1"/>
</dbReference>
<dbReference type="PRINTS" id="PR00364">
    <property type="entry name" value="DISEASERSIST"/>
</dbReference>
<dbReference type="InterPro" id="IPR027417">
    <property type="entry name" value="P-loop_NTPase"/>
</dbReference>
<dbReference type="Gene3D" id="1.25.40.10">
    <property type="entry name" value="Tetratricopeptide repeat domain"/>
    <property type="match status" value="1"/>
</dbReference>
<evidence type="ECO:0000313" key="2">
    <source>
        <dbReference type="Proteomes" id="UP001589709"/>
    </source>
</evidence>
<organism evidence="1 2">
    <name type="scientific">Streptomyces cinereospinus</name>
    <dbReference type="NCBI Taxonomy" id="285561"/>
    <lineage>
        <taxon>Bacteria</taxon>
        <taxon>Bacillati</taxon>
        <taxon>Actinomycetota</taxon>
        <taxon>Actinomycetes</taxon>
        <taxon>Kitasatosporales</taxon>
        <taxon>Streptomycetaceae</taxon>
        <taxon>Streptomyces</taxon>
    </lineage>
</organism>
<dbReference type="Gene3D" id="3.40.50.300">
    <property type="entry name" value="P-loop containing nucleotide triphosphate hydrolases"/>
    <property type="match status" value="1"/>
</dbReference>
<dbReference type="Pfam" id="PF13424">
    <property type="entry name" value="TPR_12"/>
    <property type="match status" value="1"/>
</dbReference>
<evidence type="ECO:0000313" key="1">
    <source>
        <dbReference type="EMBL" id="MFB9463561.1"/>
    </source>
</evidence>
<dbReference type="SUPFAM" id="SSF52540">
    <property type="entry name" value="P-loop containing nucleoside triphosphate hydrolases"/>
    <property type="match status" value="1"/>
</dbReference>
<accession>A0ABV5N0A6</accession>
<sequence>MLELISLATVTAMLGTVGAGMGNEAGKNAYLMIGGLARRIAGREVPAPERPAEWEQLARLLYEGALRDPEHARGLAEVEAVVSRALVQVRIRTSPQLPDGLRGFVDRDKQMRQLTREASRKFDGRARRVHLYGPEGMGGTSLALRWGWRELRRYPDGQLYVDLARVPDPAMALRQALRSLGLDAEDIPPGLEERMDLFRRLVADRRLLVVLDHVQTAAQVTPLLTSAPEVFTIIVAHRRLPGADAEPIEVVPLPEKYAVELLTEVAGKRTVQEARARAILPQVLDQCGGSPYALRTFASLLEARLREEESPTMPGNEPAYAAAQEQYRTLGPAAARLYRLSALWAWPALSPAVAGAMAEVEEAEAARLLAEFAEKGVVEETGTGRYRFRPAVRRHAEQTAVREDGIPACSRAVARAVELLLPFAVQADRAALPERWHVGPLFTVLPPGPYASKGEAIAALGAELGNLVQAVFAAEEYRLGDTPCQLCEALWALQLKDGRHEEILPALRVGTKVADEICPGTRMAGRMHTLQAMALIESRQFAEAKIHAEAAAAAERQAGHLRGLATAIETLGLVRLGQWNFQDAHDLFVEADGIWQRIGPGDDGYGDKPRARALLKRHRGRALNGLPLLDEAQELLVEALAFFREKEPYNTARTLTDLADTYRRAGRQSEALPLIDEAIDALAGENAHYHVKHLRALRDRCVSADRDLPE</sequence>
<gene>
    <name evidence="1" type="ORF">ACFF45_12815</name>
</gene>
<keyword evidence="2" id="KW-1185">Reference proteome</keyword>
<comment type="caution">
    <text evidence="1">The sequence shown here is derived from an EMBL/GenBank/DDBJ whole genome shotgun (WGS) entry which is preliminary data.</text>
</comment>
<name>A0ABV5N0A6_9ACTN</name>
<protein>
    <submittedName>
        <fullName evidence="1">Tetratricopeptide repeat protein</fullName>
    </submittedName>
</protein>
<dbReference type="EMBL" id="JBHMCY010000019">
    <property type="protein sequence ID" value="MFB9463561.1"/>
    <property type="molecule type" value="Genomic_DNA"/>
</dbReference>
<dbReference type="Proteomes" id="UP001589709">
    <property type="component" value="Unassembled WGS sequence"/>
</dbReference>